<evidence type="ECO:0000256" key="3">
    <source>
        <dbReference type="ARBA" id="ARBA00022679"/>
    </source>
</evidence>
<feature type="domain" description="Glycosyltransferase 2-like" evidence="4">
    <location>
        <begin position="122"/>
        <end position="296"/>
    </location>
</feature>
<dbReference type="InterPro" id="IPR001173">
    <property type="entry name" value="Glyco_trans_2-like"/>
</dbReference>
<reference evidence="5 6" key="1">
    <citation type="submission" date="2020-04" db="EMBL/GenBank/DDBJ databases">
        <title>Vibrio sp. SM6, a novel species isolated from seawater.</title>
        <authorList>
            <person name="Wang X."/>
        </authorList>
    </citation>
    <scope>NUCLEOTIDE SEQUENCE [LARGE SCALE GENOMIC DNA]</scope>
    <source>
        <strain evidence="5 6">SM6</strain>
    </source>
</reference>
<dbReference type="PANTHER" id="PTHR43398:SF1">
    <property type="entry name" value="DOLICHOL-PHOSPHATE MANNOSYLTRANSFERASE SUBUNIT 1"/>
    <property type="match status" value="1"/>
</dbReference>
<evidence type="ECO:0000256" key="2">
    <source>
        <dbReference type="ARBA" id="ARBA00022676"/>
    </source>
</evidence>
<protein>
    <submittedName>
        <fullName evidence="5">Glycosyltransferase family 2 protein</fullName>
    </submittedName>
</protein>
<dbReference type="Gene3D" id="3.90.550.10">
    <property type="entry name" value="Spore Coat Polysaccharide Biosynthesis Protein SpsA, Chain A"/>
    <property type="match status" value="1"/>
</dbReference>
<name>A0A7X8TPW6_9VIBR</name>
<organism evidence="5 6">
    <name type="scientific">Vibrio agarilyticus</name>
    <dbReference type="NCBI Taxonomy" id="2726741"/>
    <lineage>
        <taxon>Bacteria</taxon>
        <taxon>Pseudomonadati</taxon>
        <taxon>Pseudomonadota</taxon>
        <taxon>Gammaproteobacteria</taxon>
        <taxon>Vibrionales</taxon>
        <taxon>Vibrionaceae</taxon>
        <taxon>Vibrio</taxon>
    </lineage>
</organism>
<proteinExistence type="inferred from homology"/>
<dbReference type="SUPFAM" id="SSF53448">
    <property type="entry name" value="Nucleotide-diphospho-sugar transferases"/>
    <property type="match status" value="1"/>
</dbReference>
<evidence type="ECO:0000313" key="5">
    <source>
        <dbReference type="EMBL" id="NLS12043.1"/>
    </source>
</evidence>
<evidence type="ECO:0000256" key="1">
    <source>
        <dbReference type="ARBA" id="ARBA00006739"/>
    </source>
</evidence>
<dbReference type="InterPro" id="IPR039528">
    <property type="entry name" value="DPM1-like"/>
</dbReference>
<evidence type="ECO:0000313" key="6">
    <source>
        <dbReference type="Proteomes" id="UP000535589"/>
    </source>
</evidence>
<keyword evidence="3 5" id="KW-0808">Transferase</keyword>
<comment type="caution">
    <text evidence="5">The sequence shown here is derived from an EMBL/GenBank/DDBJ whole genome shotgun (WGS) entry which is preliminary data.</text>
</comment>
<dbReference type="GO" id="GO:0004582">
    <property type="term" value="F:dolichyl-phosphate beta-D-mannosyltransferase activity"/>
    <property type="evidence" value="ECO:0007669"/>
    <property type="project" value="InterPro"/>
</dbReference>
<dbReference type="Proteomes" id="UP000535589">
    <property type="component" value="Unassembled WGS sequence"/>
</dbReference>
<dbReference type="PANTHER" id="PTHR43398">
    <property type="entry name" value="DOLICHOL-PHOSPHATE MANNOSYLTRANSFERASE SUBUNIT 1"/>
    <property type="match status" value="1"/>
</dbReference>
<comment type="similarity">
    <text evidence="1">Belongs to the glycosyltransferase 2 family.</text>
</comment>
<keyword evidence="2" id="KW-0328">Glycosyltransferase</keyword>
<sequence length="436" mass="48264">MALHTSTGNFLNLLNSSHQHFDLTDHSHQRRLLFLADELLKLTSVSVAQLQQAATVHNAPIEFRLAVKLVESRRMLTRLTEPVNVAVVYAMWGEHNRLLPKSATNLNGEDALRVKIEQLQWITKGTNVNWQLIAVDDGCPHGSAQLAREILQEYPSSVSVRVEILELAAALPAQSGPLRNLESADDSRKGGAIILGCERALERHADAVIYTDADSSVHLGQIGLLLAPYVHEGAEVVLGNRKDPLSILVKQEARWGVGIKSLRHMQRMIGHAIFEQGIKDTQAAFKLYSRKALESILQAPTVYDFSFDTDWIFAAMAEEYTFTTVPFAFIDSAAESASIVQGPMTTWYVLLDGLIKSAQARGVEYNQEMAAVFYSEIESHHDLELIIDVLPPELAHVDDKALGDASVMSPQAMRNWILSAKALEQKLEQMSATLPS</sequence>
<dbReference type="InterPro" id="IPR029044">
    <property type="entry name" value="Nucleotide-diphossugar_trans"/>
</dbReference>
<dbReference type="EMBL" id="JABAIK010000003">
    <property type="protein sequence ID" value="NLS12043.1"/>
    <property type="molecule type" value="Genomic_DNA"/>
</dbReference>
<accession>A0A7X8TPW6</accession>
<dbReference type="CDD" id="cd04179">
    <property type="entry name" value="DPM_DPG-synthase_like"/>
    <property type="match status" value="1"/>
</dbReference>
<dbReference type="AlphaFoldDB" id="A0A7X8TPW6"/>
<evidence type="ECO:0000259" key="4">
    <source>
        <dbReference type="Pfam" id="PF00535"/>
    </source>
</evidence>
<dbReference type="Pfam" id="PF00535">
    <property type="entry name" value="Glycos_transf_2"/>
    <property type="match status" value="1"/>
</dbReference>
<gene>
    <name evidence="5" type="ORF">HGP28_03940</name>
</gene>
<dbReference type="RefSeq" id="WP_168835156.1">
    <property type="nucleotide sequence ID" value="NZ_JABAIK010000003.1"/>
</dbReference>
<keyword evidence="6" id="KW-1185">Reference proteome</keyword>